<evidence type="ECO:0008006" key="4">
    <source>
        <dbReference type="Google" id="ProtNLM"/>
    </source>
</evidence>
<organism evidence="2 3">
    <name type="scientific">Nocardia colli</name>
    <dbReference type="NCBI Taxonomy" id="2545717"/>
    <lineage>
        <taxon>Bacteria</taxon>
        <taxon>Bacillati</taxon>
        <taxon>Actinomycetota</taxon>
        <taxon>Actinomycetes</taxon>
        <taxon>Mycobacteriales</taxon>
        <taxon>Nocardiaceae</taxon>
        <taxon>Nocardia</taxon>
    </lineage>
</organism>
<evidence type="ECO:0000256" key="1">
    <source>
        <dbReference type="SAM" id="SignalP"/>
    </source>
</evidence>
<dbReference type="PROSITE" id="PS51257">
    <property type="entry name" value="PROKAR_LIPOPROTEIN"/>
    <property type="match status" value="1"/>
</dbReference>
<protein>
    <recommendedName>
        <fullName evidence="4">Lipoprotein</fullName>
    </recommendedName>
</protein>
<sequence length="147" mass="14804">MLRRAGVLAAAAALATVACAGMAGAEPTPTTPPKPPTTNVDITGAELSGGGVEVSVAYKCEAPGKTVTLQVFVRSTGEGAQQTIGATTKATCNTERQTVSVTAGKIPDAEPFTPAAGETVRVFSTLVSGDNQQSLESGTAVKRLTLK</sequence>
<feature type="signal peptide" evidence="1">
    <location>
        <begin position="1"/>
        <end position="20"/>
    </location>
</feature>
<name>A0A5N0DN33_9NOCA</name>
<comment type="caution">
    <text evidence="2">The sequence shown here is derived from an EMBL/GenBank/DDBJ whole genome shotgun (WGS) entry which is preliminary data.</text>
</comment>
<feature type="chain" id="PRO_5038984598" description="Lipoprotein" evidence="1">
    <location>
        <begin position="21"/>
        <end position="147"/>
    </location>
</feature>
<gene>
    <name evidence="2" type="ORF">F3087_44245</name>
</gene>
<dbReference type="AlphaFoldDB" id="A0A5N0DN33"/>
<evidence type="ECO:0000313" key="2">
    <source>
        <dbReference type="EMBL" id="KAA8877505.1"/>
    </source>
</evidence>
<dbReference type="EMBL" id="VXLC01000047">
    <property type="protein sequence ID" value="KAA8877505.1"/>
    <property type="molecule type" value="Genomic_DNA"/>
</dbReference>
<proteinExistence type="predicted"/>
<evidence type="ECO:0000313" key="3">
    <source>
        <dbReference type="Proteomes" id="UP000323876"/>
    </source>
</evidence>
<dbReference type="Proteomes" id="UP000323876">
    <property type="component" value="Unassembled WGS sequence"/>
</dbReference>
<reference evidence="2 3" key="1">
    <citation type="submission" date="2019-09" db="EMBL/GenBank/DDBJ databases">
        <authorList>
            <person name="Wang X."/>
        </authorList>
    </citation>
    <scope>NUCLEOTIDE SEQUENCE [LARGE SCALE GENOMIC DNA]</scope>
    <source>
        <strain evidence="2 3">CICC 11023</strain>
    </source>
</reference>
<dbReference type="OrthoDB" id="4565916at2"/>
<dbReference type="RefSeq" id="WP_150408188.1">
    <property type="nucleotide sequence ID" value="NZ_VXLC01000047.1"/>
</dbReference>
<keyword evidence="3" id="KW-1185">Reference proteome</keyword>
<accession>A0A5N0DN33</accession>
<keyword evidence="1" id="KW-0732">Signal</keyword>